<evidence type="ECO:0000313" key="1">
    <source>
        <dbReference type="EMBL" id="GAI36007.1"/>
    </source>
</evidence>
<name>X1MWD7_9ZZZZ</name>
<comment type="caution">
    <text evidence="1">The sequence shown here is derived from an EMBL/GenBank/DDBJ whole genome shotgun (WGS) entry which is preliminary data.</text>
</comment>
<protein>
    <submittedName>
        <fullName evidence="1">Uncharacterized protein</fullName>
    </submittedName>
</protein>
<dbReference type="EMBL" id="BARV01024690">
    <property type="protein sequence ID" value="GAI36007.1"/>
    <property type="molecule type" value="Genomic_DNA"/>
</dbReference>
<proteinExistence type="predicted"/>
<dbReference type="AlphaFoldDB" id="X1MWD7"/>
<feature type="non-terminal residue" evidence="1">
    <location>
        <position position="231"/>
    </location>
</feature>
<reference evidence="1" key="1">
    <citation type="journal article" date="2014" name="Front. Microbiol.">
        <title>High frequency of phylogenetically diverse reductive dehalogenase-homologous genes in deep subseafloor sedimentary metagenomes.</title>
        <authorList>
            <person name="Kawai M."/>
            <person name="Futagami T."/>
            <person name="Toyoda A."/>
            <person name="Takaki Y."/>
            <person name="Nishi S."/>
            <person name="Hori S."/>
            <person name="Arai W."/>
            <person name="Tsubouchi T."/>
            <person name="Morono Y."/>
            <person name="Uchiyama I."/>
            <person name="Ito T."/>
            <person name="Fujiyama A."/>
            <person name="Inagaki F."/>
            <person name="Takami H."/>
        </authorList>
    </citation>
    <scope>NUCLEOTIDE SEQUENCE</scope>
    <source>
        <strain evidence="1">Expedition CK06-06</strain>
    </source>
</reference>
<gene>
    <name evidence="1" type="ORF">S06H3_40251</name>
</gene>
<accession>X1MWD7</accession>
<sequence>MVFDWATTGPYKGGNVIFIETYRNYDIYFLDHWGLQFYCFVDPNGVEANTFHSLLSWIKSYIDSIAPEPGHGYILVVYYWIEGMPGWENLETYPTPAKVGDDIHLAVVWVNDGSTTVVGNVGAQLKSPALYPYRPDAISGQDRSVNPSSGMTVHFAPFTLNEVGSWEFFGTLTLDGAEWWIDSKKYNFVVQEAPVPGEPYTQVTDFVVPTSLPAGAPIGELTVVTKNVGTA</sequence>
<organism evidence="1">
    <name type="scientific">marine sediment metagenome</name>
    <dbReference type="NCBI Taxonomy" id="412755"/>
    <lineage>
        <taxon>unclassified sequences</taxon>
        <taxon>metagenomes</taxon>
        <taxon>ecological metagenomes</taxon>
    </lineage>
</organism>